<keyword evidence="1" id="KW-1133">Transmembrane helix</keyword>
<proteinExistence type="predicted"/>
<keyword evidence="1" id="KW-0812">Transmembrane</keyword>
<keyword evidence="3" id="KW-1185">Reference proteome</keyword>
<reference evidence="2 3" key="1">
    <citation type="submission" date="2023-07" db="EMBL/GenBank/DDBJ databases">
        <title>Sequencing the genomes of 1000 actinobacteria strains.</title>
        <authorList>
            <person name="Klenk H.-P."/>
        </authorList>
    </citation>
    <scope>NUCLEOTIDE SEQUENCE [LARGE SCALE GENOMIC DNA]</scope>
    <source>
        <strain evidence="2 3">DSM 17163</strain>
    </source>
</reference>
<protein>
    <submittedName>
        <fullName evidence="2">4-amino-4-deoxy-L-arabinose transferase-like glycosyltransferase</fullName>
    </submittedName>
</protein>
<name>A0ABT9NES2_9ACTO</name>
<comment type="caution">
    <text evidence="2">The sequence shown here is derived from an EMBL/GenBank/DDBJ whole genome shotgun (WGS) entry which is preliminary data.</text>
</comment>
<feature type="transmembrane region" description="Helical" evidence="1">
    <location>
        <begin position="72"/>
        <end position="90"/>
    </location>
</feature>
<sequence>MSENFFRLWQSGHVQRYERPLMVIALVFSLVMLVIGWYTAWRVNFDSAVVIAAALGSAASAFGLYGWNRGSLYFVAGAALGAGLLFPTVWGYMPMITGFVLFILLISLRMFNDTNGHE</sequence>
<keyword evidence="1" id="KW-0472">Membrane</keyword>
<feature type="transmembrane region" description="Helical" evidence="1">
    <location>
        <begin position="47"/>
        <end position="65"/>
    </location>
</feature>
<dbReference type="Proteomes" id="UP001243212">
    <property type="component" value="Unassembled WGS sequence"/>
</dbReference>
<dbReference type="EMBL" id="JAUSQX010000001">
    <property type="protein sequence ID" value="MDP9805710.1"/>
    <property type="molecule type" value="Genomic_DNA"/>
</dbReference>
<accession>A0ABT9NES2</accession>
<evidence type="ECO:0000313" key="2">
    <source>
        <dbReference type="EMBL" id="MDP9805710.1"/>
    </source>
</evidence>
<feature type="transmembrane region" description="Helical" evidence="1">
    <location>
        <begin position="21"/>
        <end position="41"/>
    </location>
</feature>
<dbReference type="RefSeq" id="WP_307681977.1">
    <property type="nucleotide sequence ID" value="NZ_JAUSQX010000001.1"/>
</dbReference>
<evidence type="ECO:0000256" key="1">
    <source>
        <dbReference type="SAM" id="Phobius"/>
    </source>
</evidence>
<gene>
    <name evidence="2" type="ORF">J2S70_000292</name>
</gene>
<evidence type="ECO:0000313" key="3">
    <source>
        <dbReference type="Proteomes" id="UP001243212"/>
    </source>
</evidence>
<organism evidence="2 3">
    <name type="scientific">Trueperella bonasi</name>
    <dbReference type="NCBI Taxonomy" id="312286"/>
    <lineage>
        <taxon>Bacteria</taxon>
        <taxon>Bacillati</taxon>
        <taxon>Actinomycetota</taxon>
        <taxon>Actinomycetes</taxon>
        <taxon>Actinomycetales</taxon>
        <taxon>Actinomycetaceae</taxon>
        <taxon>Trueperella</taxon>
    </lineage>
</organism>